<organism evidence="1 2">
    <name type="scientific">Candidatus Cetobacterium colombiensis</name>
    <dbReference type="NCBI Taxonomy" id="3073100"/>
    <lineage>
        <taxon>Bacteria</taxon>
        <taxon>Fusobacteriati</taxon>
        <taxon>Fusobacteriota</taxon>
        <taxon>Fusobacteriia</taxon>
        <taxon>Fusobacteriales</taxon>
        <taxon>Fusobacteriaceae</taxon>
        <taxon>Cetobacterium</taxon>
    </lineage>
</organism>
<evidence type="ECO:0000313" key="2">
    <source>
        <dbReference type="Proteomes" id="UP001279681"/>
    </source>
</evidence>
<proteinExistence type="predicted"/>
<comment type="caution">
    <text evidence="1">The sequence shown here is derived from an EMBL/GenBank/DDBJ whole genome shotgun (WGS) entry which is preliminary data.</text>
</comment>
<accession>A0ABU4W8K4</accession>
<sequence length="116" mass="13447">MRKKISITLFFVIVIIISWGFYSSGQEHTLIINNIYTDKQMSKNLIIKVDGGKDKKLGKNKKIVMDLKGLNHKFLIEIDGEKKEGIIKFNLNKSAELKIENFLTDNGDWLKEINQY</sequence>
<name>A0ABU4W8K4_9FUSO</name>
<dbReference type="Pfam" id="PF20377">
    <property type="entry name" value="DUF6672"/>
    <property type="match status" value="1"/>
</dbReference>
<dbReference type="InterPro" id="IPR046654">
    <property type="entry name" value="DUF6672"/>
</dbReference>
<keyword evidence="2" id="KW-1185">Reference proteome</keyword>
<dbReference type="RefSeq" id="WP_320312781.1">
    <property type="nucleotide sequence ID" value="NZ_JAVIKH010000002.1"/>
</dbReference>
<reference evidence="2" key="1">
    <citation type="submission" date="2023-07" db="EMBL/GenBank/DDBJ databases">
        <authorList>
            <person name="Colorado M.A."/>
            <person name="Villamil L.M."/>
            <person name="Melo J.F."/>
            <person name="Rodriguez J.A."/>
            <person name="Ruiz R.Y."/>
        </authorList>
    </citation>
    <scope>NUCLEOTIDE SEQUENCE [LARGE SCALE GENOMIC DNA]</scope>
    <source>
        <strain evidence="2">C33</strain>
    </source>
</reference>
<evidence type="ECO:0000313" key="1">
    <source>
        <dbReference type="EMBL" id="MDX8335377.1"/>
    </source>
</evidence>
<protein>
    <recommendedName>
        <fullName evidence="3">AMIN domain-containing protein</fullName>
    </recommendedName>
</protein>
<gene>
    <name evidence="1" type="ORF">RFV38_02515</name>
</gene>
<dbReference type="EMBL" id="JAVIKH010000002">
    <property type="protein sequence ID" value="MDX8335377.1"/>
    <property type="molecule type" value="Genomic_DNA"/>
</dbReference>
<evidence type="ECO:0008006" key="3">
    <source>
        <dbReference type="Google" id="ProtNLM"/>
    </source>
</evidence>
<dbReference type="Proteomes" id="UP001279681">
    <property type="component" value="Unassembled WGS sequence"/>
</dbReference>